<dbReference type="InterPro" id="IPR014729">
    <property type="entry name" value="Rossmann-like_a/b/a_fold"/>
</dbReference>
<dbReference type="CDD" id="cd00293">
    <property type="entry name" value="USP-like"/>
    <property type="match status" value="1"/>
</dbReference>
<gene>
    <name evidence="3" type="ORF">KIN13_12750</name>
</gene>
<evidence type="ECO:0000259" key="2">
    <source>
        <dbReference type="Pfam" id="PF00582"/>
    </source>
</evidence>
<feature type="non-terminal residue" evidence="3">
    <location>
        <position position="1"/>
    </location>
</feature>
<dbReference type="Pfam" id="PF00582">
    <property type="entry name" value="Usp"/>
    <property type="match status" value="1"/>
</dbReference>
<dbReference type="Gene3D" id="3.40.50.620">
    <property type="entry name" value="HUPs"/>
    <property type="match status" value="1"/>
</dbReference>
<name>A0AAW4KUW3_VIBCL</name>
<dbReference type="RefSeq" id="WP_213421023.1">
    <property type="nucleotide sequence ID" value="NZ_JAHBND010000532.1"/>
</dbReference>
<comment type="similarity">
    <text evidence="1">Belongs to the universal stress protein A family.</text>
</comment>
<dbReference type="EMBL" id="JAHBND010000532">
    <property type="protein sequence ID" value="MBS7674294.1"/>
    <property type="molecule type" value="Genomic_DNA"/>
</dbReference>
<evidence type="ECO:0000313" key="3">
    <source>
        <dbReference type="EMBL" id="MBS7674294.1"/>
    </source>
</evidence>
<reference evidence="3" key="1">
    <citation type="submission" date="2021-05" db="EMBL/GenBank/DDBJ databases">
        <authorList>
            <person name="Stine C."/>
        </authorList>
    </citation>
    <scope>NUCLEOTIDE SEQUENCE</scope>
    <source>
        <strain evidence="3">TDS0091212</strain>
    </source>
</reference>
<dbReference type="InterPro" id="IPR006015">
    <property type="entry name" value="Universal_stress_UspA"/>
</dbReference>
<organism evidence="3 4">
    <name type="scientific">Vibrio cholerae</name>
    <dbReference type="NCBI Taxonomy" id="666"/>
    <lineage>
        <taxon>Bacteria</taxon>
        <taxon>Pseudomonadati</taxon>
        <taxon>Pseudomonadota</taxon>
        <taxon>Gammaproteobacteria</taxon>
        <taxon>Vibrionales</taxon>
        <taxon>Vibrionaceae</taxon>
        <taxon>Vibrio</taxon>
    </lineage>
</organism>
<dbReference type="Proteomes" id="UP001196338">
    <property type="component" value="Unassembled WGS sequence"/>
</dbReference>
<dbReference type="SUPFAM" id="SSF52402">
    <property type="entry name" value="Adenine nucleotide alpha hydrolases-like"/>
    <property type="match status" value="1"/>
</dbReference>
<feature type="domain" description="UspA" evidence="2">
    <location>
        <begin position="1"/>
        <end position="60"/>
    </location>
</feature>
<dbReference type="PRINTS" id="PR01438">
    <property type="entry name" value="UNVRSLSTRESS"/>
</dbReference>
<proteinExistence type="inferred from homology"/>
<dbReference type="AlphaFoldDB" id="A0AAW4KUW3"/>
<evidence type="ECO:0000313" key="4">
    <source>
        <dbReference type="Proteomes" id="UP001196338"/>
    </source>
</evidence>
<dbReference type="InterPro" id="IPR006016">
    <property type="entry name" value="UspA"/>
</dbReference>
<reference evidence="3" key="2">
    <citation type="submission" date="2023-08" db="EMBL/GenBank/DDBJ databases">
        <title>Vibrio cholerae Outbreaks in Tanzania Exemplify Founder Flush: Simultaneous Increases in Population Size and Genetic Diversity.</title>
        <authorList>
            <person name="Debes A.K."/>
            <person name="Mohammed A."/>
            <person name="Maseke I."/>
            <person name="Almeida M."/>
            <person name="Li S."/>
            <person name="Matimba H."/>
            <person name="Joachim A."/>
            <person name="Mizinduko M."/>
            <person name="Nyanga S."/>
            <person name="Kelly M."/>
            <person name="Kachwamba Y."/>
            <person name="Schaffer A.M."/>
            <person name="Nyanga A.S."/>
            <person name="Mghamba J."/>
            <person name="Mosha F.S."/>
            <person name="Sack D.A."/>
            <person name="Stine O.C."/>
        </authorList>
    </citation>
    <scope>NUCLEOTIDE SEQUENCE</scope>
    <source>
        <strain evidence="3">TDS0091212</strain>
    </source>
</reference>
<protein>
    <submittedName>
        <fullName evidence="3">Universal stress protein</fullName>
    </submittedName>
</protein>
<accession>A0AAW4KUW3</accession>
<sequence>VRAETRSGEIKPALHAYQKEHGIDLLVMGAYGHSRIRQFLVGSTTTSMLRTTTSPLLLLR</sequence>
<evidence type="ECO:0000256" key="1">
    <source>
        <dbReference type="ARBA" id="ARBA00008791"/>
    </source>
</evidence>
<comment type="caution">
    <text evidence="3">The sequence shown here is derived from an EMBL/GenBank/DDBJ whole genome shotgun (WGS) entry which is preliminary data.</text>
</comment>